<evidence type="ECO:0000313" key="2">
    <source>
        <dbReference type="Proteomes" id="UP001066276"/>
    </source>
</evidence>
<keyword evidence="2" id="KW-1185">Reference proteome</keyword>
<protein>
    <recommendedName>
        <fullName evidence="3">Reverse transcriptase domain-containing protein</fullName>
    </recommendedName>
</protein>
<dbReference type="EMBL" id="JANPWB010000012">
    <property type="protein sequence ID" value="KAJ1116286.1"/>
    <property type="molecule type" value="Genomic_DNA"/>
</dbReference>
<evidence type="ECO:0000313" key="1">
    <source>
        <dbReference type="EMBL" id="KAJ1116286.1"/>
    </source>
</evidence>
<accession>A0AAV7NJV3</accession>
<gene>
    <name evidence="1" type="ORF">NDU88_004502</name>
</gene>
<comment type="caution">
    <text evidence="1">The sequence shown here is derived from an EMBL/GenBank/DDBJ whole genome shotgun (WGS) entry which is preliminary data.</text>
</comment>
<sequence length="107" mass="12019">MRTTCSSGPATQQRFSHHFAIFADDVIQYAQNLEEKLSHIIRDVILCGEHSGLRINGVKSKILPLYDCSEKSLLNTYYSGARTGSNLWDLCYAQSHRADLSKLWGGI</sequence>
<organism evidence="1 2">
    <name type="scientific">Pleurodeles waltl</name>
    <name type="common">Iberian ribbed newt</name>
    <dbReference type="NCBI Taxonomy" id="8319"/>
    <lineage>
        <taxon>Eukaryota</taxon>
        <taxon>Metazoa</taxon>
        <taxon>Chordata</taxon>
        <taxon>Craniata</taxon>
        <taxon>Vertebrata</taxon>
        <taxon>Euteleostomi</taxon>
        <taxon>Amphibia</taxon>
        <taxon>Batrachia</taxon>
        <taxon>Caudata</taxon>
        <taxon>Salamandroidea</taxon>
        <taxon>Salamandridae</taxon>
        <taxon>Pleurodelinae</taxon>
        <taxon>Pleurodeles</taxon>
    </lineage>
</organism>
<evidence type="ECO:0008006" key="3">
    <source>
        <dbReference type="Google" id="ProtNLM"/>
    </source>
</evidence>
<reference evidence="1" key="1">
    <citation type="journal article" date="2022" name="bioRxiv">
        <title>Sequencing and chromosome-scale assembly of the giantPleurodeles waltlgenome.</title>
        <authorList>
            <person name="Brown T."/>
            <person name="Elewa A."/>
            <person name="Iarovenko S."/>
            <person name="Subramanian E."/>
            <person name="Araus A.J."/>
            <person name="Petzold A."/>
            <person name="Susuki M."/>
            <person name="Suzuki K.-i.T."/>
            <person name="Hayashi T."/>
            <person name="Toyoda A."/>
            <person name="Oliveira C."/>
            <person name="Osipova E."/>
            <person name="Leigh N.D."/>
            <person name="Simon A."/>
            <person name="Yun M.H."/>
        </authorList>
    </citation>
    <scope>NUCLEOTIDE SEQUENCE</scope>
    <source>
        <strain evidence="1">20211129_DDA</strain>
        <tissue evidence="1">Liver</tissue>
    </source>
</reference>
<name>A0AAV7NJV3_PLEWA</name>
<proteinExistence type="predicted"/>
<dbReference type="AlphaFoldDB" id="A0AAV7NJV3"/>
<dbReference type="Proteomes" id="UP001066276">
    <property type="component" value="Chromosome 8"/>
</dbReference>